<evidence type="ECO:0000259" key="3">
    <source>
        <dbReference type="Pfam" id="PF11887"/>
    </source>
</evidence>
<gene>
    <name evidence="4" type="ORF">ACFSJG_21525</name>
</gene>
<dbReference type="Proteomes" id="UP001597286">
    <property type="component" value="Unassembled WGS sequence"/>
</dbReference>
<feature type="transmembrane region" description="Helical" evidence="1">
    <location>
        <begin position="12"/>
        <end position="32"/>
    </location>
</feature>
<dbReference type="PANTHER" id="PTHR33371:SF19">
    <property type="entry name" value="MCE-FAMILY PROTEIN MCE4A"/>
    <property type="match status" value="1"/>
</dbReference>
<keyword evidence="1" id="KW-0812">Transmembrane</keyword>
<evidence type="ECO:0000313" key="4">
    <source>
        <dbReference type="EMBL" id="MFD1814807.1"/>
    </source>
</evidence>
<accession>A0ABW4P8G0</accession>
<keyword evidence="1" id="KW-0472">Membrane</keyword>
<evidence type="ECO:0000313" key="5">
    <source>
        <dbReference type="Proteomes" id="UP001597286"/>
    </source>
</evidence>
<sequence length="423" mass="43001">MENLTGRAKAGYAVRGLIAVVVGLVVAVALVLRGTDSLSRNPVVTVAIPASAGLINGEAPVRYTGVNVGRIAGIDSGTESSVVSLEIDSASIDLIPADVVARVVPRTFFGDIYIQLVDPAPESGAPADPLEAGDTIVVDQGPDAVALYSIYTKLVAVLDSMQPQKLQTALTALGQALDGRGDTIGRVVDRLGSVTTTLTPATEQFLDATPEFREVMTALDAATPDVIATLAAATSVSQSVSDNRDSIARMLDSASGFASVANGFFTERQAAVTTVVDSAGIILATTAANPEGLTATLAGAQSFGAAGGRVFSTGKFNITAVPSFADPFTYTGADCPQYGTMTGDYCSGGPSPRQAQAQVSDPQVRAAGARAAAPVVDTANESDALGLLESHLRGIPGLGGADPNPATVTMLGPLVRGNEVTVR</sequence>
<feature type="domain" description="Mce/MlaD" evidence="2">
    <location>
        <begin position="42"/>
        <end position="117"/>
    </location>
</feature>
<comment type="caution">
    <text evidence="4">The sequence shown here is derived from an EMBL/GenBank/DDBJ whole genome shotgun (WGS) entry which is preliminary data.</text>
</comment>
<evidence type="ECO:0000259" key="2">
    <source>
        <dbReference type="Pfam" id="PF02470"/>
    </source>
</evidence>
<keyword evidence="5" id="KW-1185">Reference proteome</keyword>
<dbReference type="InterPro" id="IPR052336">
    <property type="entry name" value="MlaD_Phospholipid_Transporter"/>
</dbReference>
<protein>
    <submittedName>
        <fullName evidence="4">MCE family protein</fullName>
    </submittedName>
</protein>
<dbReference type="PANTHER" id="PTHR33371">
    <property type="entry name" value="INTERMEMBRANE PHOSPHOLIPID TRANSPORT SYSTEM BINDING PROTEIN MLAD-RELATED"/>
    <property type="match status" value="1"/>
</dbReference>
<dbReference type="RefSeq" id="WP_378487277.1">
    <property type="nucleotide sequence ID" value="NZ_JBHUFB010000020.1"/>
</dbReference>
<reference evidence="5" key="1">
    <citation type="journal article" date="2019" name="Int. J. Syst. Evol. Microbiol.">
        <title>The Global Catalogue of Microorganisms (GCM) 10K type strain sequencing project: providing services to taxonomists for standard genome sequencing and annotation.</title>
        <authorList>
            <consortium name="The Broad Institute Genomics Platform"/>
            <consortium name="The Broad Institute Genome Sequencing Center for Infectious Disease"/>
            <person name="Wu L."/>
            <person name="Ma J."/>
        </authorList>
    </citation>
    <scope>NUCLEOTIDE SEQUENCE [LARGE SCALE GENOMIC DNA]</scope>
    <source>
        <strain evidence="5">DT72</strain>
    </source>
</reference>
<dbReference type="Pfam" id="PF02470">
    <property type="entry name" value="MlaD"/>
    <property type="match status" value="1"/>
</dbReference>
<dbReference type="Pfam" id="PF11887">
    <property type="entry name" value="Mce4_CUP1"/>
    <property type="match status" value="1"/>
</dbReference>
<keyword evidence="1" id="KW-1133">Transmembrane helix</keyword>
<dbReference type="InterPro" id="IPR003399">
    <property type="entry name" value="Mce/MlaD"/>
</dbReference>
<evidence type="ECO:0000256" key="1">
    <source>
        <dbReference type="SAM" id="Phobius"/>
    </source>
</evidence>
<feature type="domain" description="Mammalian cell entry C-terminal" evidence="3">
    <location>
        <begin position="128"/>
        <end position="311"/>
    </location>
</feature>
<proteinExistence type="predicted"/>
<dbReference type="InterPro" id="IPR024516">
    <property type="entry name" value="Mce_C"/>
</dbReference>
<name>A0ABW4P8G0_9NOCA</name>
<organism evidence="4 5">
    <name type="scientific">Rhodococcus gannanensis</name>
    <dbReference type="NCBI Taxonomy" id="1960308"/>
    <lineage>
        <taxon>Bacteria</taxon>
        <taxon>Bacillati</taxon>
        <taxon>Actinomycetota</taxon>
        <taxon>Actinomycetes</taxon>
        <taxon>Mycobacteriales</taxon>
        <taxon>Nocardiaceae</taxon>
        <taxon>Rhodococcus</taxon>
    </lineage>
</organism>
<dbReference type="EMBL" id="JBHUFB010000020">
    <property type="protein sequence ID" value="MFD1814807.1"/>
    <property type="molecule type" value="Genomic_DNA"/>
</dbReference>